<organism evidence="1 2">
    <name type="scientific">Flavobacterium columnare</name>
    <dbReference type="NCBI Taxonomy" id="996"/>
    <lineage>
        <taxon>Bacteria</taxon>
        <taxon>Pseudomonadati</taxon>
        <taxon>Bacteroidota</taxon>
        <taxon>Flavobacteriia</taxon>
        <taxon>Flavobacteriales</taxon>
        <taxon>Flavobacteriaceae</taxon>
        <taxon>Flavobacterium</taxon>
    </lineage>
</organism>
<reference evidence="1 2" key="1">
    <citation type="journal article" date="2017" name="Infect. Genet. Evol.">
        <title>Comparative genome analysis of fish pathogen Flavobacterium columnare reveals extensive sequence diversity within the species.</title>
        <authorList>
            <person name="Kayansamruaj P."/>
            <person name="Dong H.T."/>
            <person name="Hirono I."/>
            <person name="Kondo H."/>
            <person name="Senapin S."/>
            <person name="Rodkhum C."/>
        </authorList>
    </citation>
    <scope>NUCLEOTIDE SEQUENCE [LARGE SCALE GENOMIC DNA]</scope>
    <source>
        <strain evidence="1 2">1214</strain>
    </source>
</reference>
<evidence type="ECO:0000313" key="1">
    <source>
        <dbReference type="EMBL" id="OWP74146.1"/>
    </source>
</evidence>
<dbReference type="AlphaFoldDB" id="A0A246G760"/>
<dbReference type="Proteomes" id="UP000198034">
    <property type="component" value="Unassembled WGS sequence"/>
</dbReference>
<accession>A0A246G760</accession>
<evidence type="ECO:0000313" key="2">
    <source>
        <dbReference type="Proteomes" id="UP000198034"/>
    </source>
</evidence>
<dbReference type="EMBL" id="MTCY01000093">
    <property type="protein sequence ID" value="OWP74146.1"/>
    <property type="molecule type" value="Genomic_DNA"/>
</dbReference>
<sequence length="215" mass="25543">MKKIFILLIFFVFKNCSGQIKNGNDKNMEKFDIVKYNELLKDSFFADYGYYYAENGDRIQIFKGSNNKGFVQKIIKKDSPFKIYKSYFENLYLQTESNFFYDFQIGISKEYDDNGNLIKEINNDIDFKFNVEDLIKKMKESYNIDIMNTKIIHAIVRNSKDVRIKKSYYHIIVKSGIAVYKEFLIDGNSGDSLFILENKRDYEKDIVDEYLKSKK</sequence>
<name>A0A246G760_9FLAO</name>
<protein>
    <submittedName>
        <fullName evidence="1">Uncharacterized protein</fullName>
    </submittedName>
</protein>
<gene>
    <name evidence="1" type="ORF">BWK62_14935</name>
</gene>
<proteinExistence type="predicted"/>
<comment type="caution">
    <text evidence="1">The sequence shown here is derived from an EMBL/GenBank/DDBJ whole genome shotgun (WGS) entry which is preliminary data.</text>
</comment>